<dbReference type="GO" id="GO:0005886">
    <property type="term" value="C:plasma membrane"/>
    <property type="evidence" value="ECO:0007669"/>
    <property type="project" value="UniProtKB-SubCell"/>
</dbReference>
<comment type="subcellular location">
    <subcellularLocation>
        <location evidence="1">Cell membrane</location>
        <topology evidence="1">Multi-pass membrane protein</topology>
    </subcellularLocation>
</comment>
<evidence type="ECO:0000313" key="9">
    <source>
        <dbReference type="EMBL" id="TQR84459.1"/>
    </source>
</evidence>
<comment type="caution">
    <text evidence="9">The sequence shown here is derived from an EMBL/GenBank/DDBJ whole genome shotgun (WGS) entry which is preliminary data.</text>
</comment>
<feature type="transmembrane region" description="Helical" evidence="6">
    <location>
        <begin position="31"/>
        <end position="49"/>
    </location>
</feature>
<feature type="transmembrane region" description="Helical" evidence="6">
    <location>
        <begin position="144"/>
        <end position="162"/>
    </location>
</feature>
<evidence type="ECO:0000256" key="7">
    <source>
        <dbReference type="SAM" id="SignalP"/>
    </source>
</evidence>
<feature type="transmembrane region" description="Helical" evidence="6">
    <location>
        <begin position="246"/>
        <end position="266"/>
    </location>
</feature>
<feature type="signal peptide" evidence="7">
    <location>
        <begin position="1"/>
        <end position="23"/>
    </location>
</feature>
<reference evidence="9 10" key="1">
    <citation type="submission" date="2018-10" db="EMBL/GenBank/DDBJ databases">
        <title>Draft genome of Mycobacterium hodleri strain B.</title>
        <authorList>
            <person name="Amande T.J."/>
            <person name="Mcgenity T.J."/>
        </authorList>
    </citation>
    <scope>NUCLEOTIDE SEQUENCE [LARGE SCALE GENOMIC DNA]</scope>
    <source>
        <strain evidence="9 10">B</strain>
    </source>
</reference>
<keyword evidence="7" id="KW-0732">Signal</keyword>
<name>A0A544VWU8_9MYCO</name>
<dbReference type="Proteomes" id="UP000315759">
    <property type="component" value="Unassembled WGS sequence"/>
</dbReference>
<feature type="domain" description="Copper resistance protein D" evidence="8">
    <location>
        <begin position="203"/>
        <end position="303"/>
    </location>
</feature>
<evidence type="ECO:0000259" key="8">
    <source>
        <dbReference type="Pfam" id="PF05425"/>
    </source>
</evidence>
<proteinExistence type="predicted"/>
<dbReference type="EMBL" id="VIFX01000030">
    <property type="protein sequence ID" value="TQR84459.1"/>
    <property type="molecule type" value="Genomic_DNA"/>
</dbReference>
<organism evidence="9 10">
    <name type="scientific">Mycolicibacterium hodleri</name>
    <dbReference type="NCBI Taxonomy" id="49897"/>
    <lineage>
        <taxon>Bacteria</taxon>
        <taxon>Bacillati</taxon>
        <taxon>Actinomycetota</taxon>
        <taxon>Actinomycetes</taxon>
        <taxon>Mycobacteriales</taxon>
        <taxon>Mycobacteriaceae</taxon>
        <taxon>Mycolicibacterium</taxon>
    </lineage>
</organism>
<gene>
    <name evidence="9" type="ORF">D8S82_21470</name>
</gene>
<dbReference type="AlphaFoldDB" id="A0A544VWU8"/>
<accession>A0A544VWU8</accession>
<evidence type="ECO:0000256" key="1">
    <source>
        <dbReference type="ARBA" id="ARBA00004651"/>
    </source>
</evidence>
<keyword evidence="3 6" id="KW-0812">Transmembrane</keyword>
<evidence type="ECO:0000256" key="4">
    <source>
        <dbReference type="ARBA" id="ARBA00022989"/>
    </source>
</evidence>
<sequence>MSRRLAALLGALCVAGAAALALALGSPASSLVRAVCDVAAVVTLGLVVVPALDVERYRDELAARAARPLVLVSALWTVAELVRLVVGAAEAAGWSAARVGVRTTVAFATDTEVGRAGLVCLSAALVVCVVALSSPRGTRPSSAPGVLAVGAAAIGVAGRSLVGHLSESPLGGMAVAVHALAAAAWCGVLAGLVLVVTHRGRWARVLPRFSQMSSWCVAVLLVFGVVGAAVTLTSPTDLYGTQYGRVLTAKVVVTVVLVVLAARNRAGWLPAARSHRATVDVSRSRSRVELAVMAIALTLAAALAVTG</sequence>
<evidence type="ECO:0000256" key="3">
    <source>
        <dbReference type="ARBA" id="ARBA00022692"/>
    </source>
</evidence>
<keyword evidence="5 6" id="KW-0472">Membrane</keyword>
<keyword evidence="10" id="KW-1185">Reference proteome</keyword>
<feature type="transmembrane region" description="Helical" evidence="6">
    <location>
        <begin position="69"/>
        <end position="93"/>
    </location>
</feature>
<feature type="transmembrane region" description="Helical" evidence="6">
    <location>
        <begin position="287"/>
        <end position="305"/>
    </location>
</feature>
<dbReference type="InterPro" id="IPR008457">
    <property type="entry name" value="Cu-R_CopD_dom"/>
</dbReference>
<feature type="transmembrane region" description="Helical" evidence="6">
    <location>
        <begin position="113"/>
        <end position="132"/>
    </location>
</feature>
<feature type="transmembrane region" description="Helical" evidence="6">
    <location>
        <begin position="174"/>
        <end position="195"/>
    </location>
</feature>
<protein>
    <submittedName>
        <fullName evidence="9">Copper resistance protein CopD</fullName>
    </submittedName>
</protein>
<feature type="chain" id="PRO_5038524845" evidence="7">
    <location>
        <begin position="24"/>
        <end position="307"/>
    </location>
</feature>
<evidence type="ECO:0000313" key="10">
    <source>
        <dbReference type="Proteomes" id="UP000315759"/>
    </source>
</evidence>
<evidence type="ECO:0000256" key="6">
    <source>
        <dbReference type="SAM" id="Phobius"/>
    </source>
</evidence>
<keyword evidence="2" id="KW-1003">Cell membrane</keyword>
<evidence type="ECO:0000256" key="2">
    <source>
        <dbReference type="ARBA" id="ARBA00022475"/>
    </source>
</evidence>
<dbReference type="PANTHER" id="PTHR34820">
    <property type="entry name" value="INNER MEMBRANE PROTEIN YEBZ"/>
    <property type="match status" value="1"/>
</dbReference>
<keyword evidence="4 6" id="KW-1133">Transmembrane helix</keyword>
<dbReference type="PANTHER" id="PTHR34820:SF4">
    <property type="entry name" value="INNER MEMBRANE PROTEIN YEBZ"/>
    <property type="match status" value="1"/>
</dbReference>
<feature type="transmembrane region" description="Helical" evidence="6">
    <location>
        <begin position="215"/>
        <end position="234"/>
    </location>
</feature>
<dbReference type="InterPro" id="IPR032694">
    <property type="entry name" value="CopC/D"/>
</dbReference>
<dbReference type="Pfam" id="PF05425">
    <property type="entry name" value="CopD"/>
    <property type="match status" value="1"/>
</dbReference>
<evidence type="ECO:0000256" key="5">
    <source>
        <dbReference type="ARBA" id="ARBA00023136"/>
    </source>
</evidence>
<dbReference type="RefSeq" id="WP_142554036.1">
    <property type="nucleotide sequence ID" value="NZ_VIFX01000030.1"/>
</dbReference>
<dbReference type="GO" id="GO:0006825">
    <property type="term" value="P:copper ion transport"/>
    <property type="evidence" value="ECO:0007669"/>
    <property type="project" value="InterPro"/>
</dbReference>